<gene>
    <name evidence="1" type="ORF">AVDCRST_MAG60-2299</name>
</gene>
<dbReference type="EMBL" id="CADCUN010000246">
    <property type="protein sequence ID" value="CAA9404614.1"/>
    <property type="molecule type" value="Genomic_DNA"/>
</dbReference>
<name>A0A6J4P2W7_9ACTN</name>
<reference evidence="1" key="1">
    <citation type="submission" date="2020-02" db="EMBL/GenBank/DDBJ databases">
        <authorList>
            <person name="Meier V. D."/>
        </authorList>
    </citation>
    <scope>NUCLEOTIDE SEQUENCE</scope>
    <source>
        <strain evidence="1">AVDCRST_MAG60</strain>
    </source>
</reference>
<accession>A0A6J4P2W7</accession>
<organism evidence="1">
    <name type="scientific">uncultured Nocardioides sp</name>
    <dbReference type="NCBI Taxonomy" id="198441"/>
    <lineage>
        <taxon>Bacteria</taxon>
        <taxon>Bacillati</taxon>
        <taxon>Actinomycetota</taxon>
        <taxon>Actinomycetes</taxon>
        <taxon>Propionibacteriales</taxon>
        <taxon>Nocardioidaceae</taxon>
        <taxon>Nocardioides</taxon>
        <taxon>environmental samples</taxon>
    </lineage>
</organism>
<sequence>WRSPWRSPATSTSRRTSTACCVSRAEGWAPCPRLSARPTWPCSTC</sequence>
<proteinExistence type="predicted"/>
<feature type="non-terminal residue" evidence="1">
    <location>
        <position position="1"/>
    </location>
</feature>
<feature type="non-terminal residue" evidence="1">
    <location>
        <position position="45"/>
    </location>
</feature>
<dbReference type="AlphaFoldDB" id="A0A6J4P2W7"/>
<protein>
    <submittedName>
        <fullName evidence="1">Uncharacterized protein</fullName>
    </submittedName>
</protein>
<evidence type="ECO:0000313" key="1">
    <source>
        <dbReference type="EMBL" id="CAA9404614.1"/>
    </source>
</evidence>